<evidence type="ECO:0000259" key="2">
    <source>
        <dbReference type="Pfam" id="PF04984"/>
    </source>
</evidence>
<comment type="similarity">
    <text evidence="1">Belongs to the myoviridae tail sheath protein family.</text>
</comment>
<evidence type="ECO:0000256" key="1">
    <source>
        <dbReference type="ARBA" id="ARBA00008005"/>
    </source>
</evidence>
<organism evidence="4 5">
    <name type="scientific">Chitiniphilus eburneus</name>
    <dbReference type="NCBI Taxonomy" id="2571148"/>
    <lineage>
        <taxon>Bacteria</taxon>
        <taxon>Pseudomonadati</taxon>
        <taxon>Pseudomonadota</taxon>
        <taxon>Betaproteobacteria</taxon>
        <taxon>Neisseriales</taxon>
        <taxon>Chitinibacteraceae</taxon>
        <taxon>Chitiniphilus</taxon>
    </lineage>
</organism>
<feature type="domain" description="Tail sheath protein subtilisin-like" evidence="2">
    <location>
        <begin position="201"/>
        <end position="354"/>
    </location>
</feature>
<dbReference type="OrthoDB" id="5378253at2"/>
<dbReference type="InterPro" id="IPR035089">
    <property type="entry name" value="Phage_sheath_subtilisin"/>
</dbReference>
<comment type="caution">
    <text evidence="4">The sequence shown here is derived from an EMBL/GenBank/DDBJ whole genome shotgun (WGS) entry which is preliminary data.</text>
</comment>
<accession>A0A4U0PG10</accession>
<dbReference type="InterPro" id="IPR020287">
    <property type="entry name" value="Tail_sheath_C"/>
</dbReference>
<name>A0A4U0PG10_9NEIS</name>
<dbReference type="RefSeq" id="WP_136774679.1">
    <property type="nucleotide sequence ID" value="NZ_CP156074.1"/>
</dbReference>
<dbReference type="AlphaFoldDB" id="A0A4U0PG10"/>
<evidence type="ECO:0000313" key="4">
    <source>
        <dbReference type="EMBL" id="TJZ66679.1"/>
    </source>
</evidence>
<dbReference type="Gene3D" id="3.10.450.690">
    <property type="match status" value="1"/>
</dbReference>
<keyword evidence="5" id="KW-1185">Reference proteome</keyword>
<gene>
    <name evidence="4" type="ORF">FAZ21_17265</name>
</gene>
<sequence length="459" mass="48272">MTLIIPGVEVKVVKEVLAPQLAPSGVLGLVGVTEPGATGVKRAASWRAFIEAAGGAGSFAIPEAAPALANGVFELVVCPVDGATAATIKIPADSGEAFSLQARAGGPWANGVTIEVAVRTVDLGDNKSRTLFDLTLARPGTDYQEVHRNLSIDANDSRNVQSVLAAQSQLVKLVDVPKKAPKASAAGAPYVLAGGTDAALDKYTQALALLENEPDVDMVLVSVQDQEPVRLGRIYSEVIAHCDRMSARSLGRIGLGQVPGINADTIKTNSEKLTATLVSDRFVLVAPAGVVGAVAGTLGSLDYFQSPTFKRLAAIPEPSPALGVEPQQEMLKRNVVPVIAQRGRGIIVVRGLTTDGDQISVRRVADHAVRGIKVIGELFIGRLNNDEGRGALKQKLVEFLVQMQKEGAIVPSTDGTDPAFKVNVYSSQDDFAKGIVRIDLAVRPVRAIDFIYATVLVQT</sequence>
<dbReference type="Pfam" id="PF04984">
    <property type="entry name" value="Phage_sheath_1"/>
    <property type="match status" value="1"/>
</dbReference>
<dbReference type="Proteomes" id="UP000310016">
    <property type="component" value="Unassembled WGS sequence"/>
</dbReference>
<proteinExistence type="inferred from homology"/>
<evidence type="ECO:0000313" key="5">
    <source>
        <dbReference type="Proteomes" id="UP000310016"/>
    </source>
</evidence>
<reference evidence="4 5" key="1">
    <citation type="submission" date="2019-04" db="EMBL/GenBank/DDBJ databases">
        <title>Chitiniphilus eburnea sp. nov., a novel chitinolytic bacterium isolated from aquaculture sludge.</title>
        <authorList>
            <person name="Sheng M."/>
        </authorList>
    </citation>
    <scope>NUCLEOTIDE SEQUENCE [LARGE SCALE GENOMIC DNA]</scope>
    <source>
        <strain evidence="4 5">HX-2-15</strain>
    </source>
</reference>
<feature type="domain" description="Tail sheath protein C-terminal" evidence="3">
    <location>
        <begin position="357"/>
        <end position="456"/>
    </location>
</feature>
<dbReference type="EMBL" id="SUMF01000031">
    <property type="protein sequence ID" value="TJZ66679.1"/>
    <property type="molecule type" value="Genomic_DNA"/>
</dbReference>
<evidence type="ECO:0000259" key="3">
    <source>
        <dbReference type="Pfam" id="PF17482"/>
    </source>
</evidence>
<dbReference type="Pfam" id="PF17482">
    <property type="entry name" value="Phage_sheath_1C"/>
    <property type="match status" value="1"/>
</dbReference>
<protein>
    <submittedName>
        <fullName evidence="4">Phage tail sheath protein</fullName>
    </submittedName>
</protein>